<organism evidence="1 2">
    <name type="scientific">Paenibacillus chibensis</name>
    <dbReference type="NCBI Taxonomy" id="59846"/>
    <lineage>
        <taxon>Bacteria</taxon>
        <taxon>Bacillati</taxon>
        <taxon>Bacillota</taxon>
        <taxon>Bacilli</taxon>
        <taxon>Bacillales</taxon>
        <taxon>Paenibacillaceae</taxon>
        <taxon>Paenibacillus</taxon>
    </lineage>
</organism>
<proteinExistence type="predicted"/>
<sequence>MAWTKEQKDLQRKSFERWKAKNVMNHKSGFLPRQAADSRNSKAAMLKRVASFQR</sequence>
<keyword evidence="2" id="KW-1185">Reference proteome</keyword>
<dbReference type="RefSeq" id="WP_328274762.1">
    <property type="nucleotide sequence ID" value="NZ_JARTLD010000003.1"/>
</dbReference>
<gene>
    <name evidence="1" type="ORF">P9847_01335</name>
</gene>
<protein>
    <submittedName>
        <fullName evidence="1">Uncharacterized protein</fullName>
    </submittedName>
</protein>
<reference evidence="1 2" key="1">
    <citation type="submission" date="2023-03" db="EMBL/GenBank/DDBJ databases">
        <title>Bacillus Genome Sequencing.</title>
        <authorList>
            <person name="Dunlap C."/>
        </authorList>
    </citation>
    <scope>NUCLEOTIDE SEQUENCE [LARGE SCALE GENOMIC DNA]</scope>
    <source>
        <strain evidence="1 2">NRS-52</strain>
    </source>
</reference>
<dbReference type="EMBL" id="JARTLD010000003">
    <property type="protein sequence ID" value="MED5015941.1"/>
    <property type="molecule type" value="Genomic_DNA"/>
</dbReference>
<comment type="caution">
    <text evidence="1">The sequence shown here is derived from an EMBL/GenBank/DDBJ whole genome shotgun (WGS) entry which is preliminary data.</text>
</comment>
<accession>A0ABU6PP40</accession>
<evidence type="ECO:0000313" key="2">
    <source>
        <dbReference type="Proteomes" id="UP001343257"/>
    </source>
</evidence>
<evidence type="ECO:0000313" key="1">
    <source>
        <dbReference type="EMBL" id="MED5015941.1"/>
    </source>
</evidence>
<dbReference type="Proteomes" id="UP001343257">
    <property type="component" value="Unassembled WGS sequence"/>
</dbReference>
<name>A0ABU6PP40_9BACL</name>